<dbReference type="EMBL" id="DS995703">
    <property type="protein sequence ID" value="EEQ30869.1"/>
    <property type="molecule type" value="Genomic_DNA"/>
</dbReference>
<dbReference type="OMA" id="STQEWCL"/>
<protein>
    <recommendedName>
        <fullName evidence="5">Histidine acid phosphatase</fullName>
    </recommendedName>
</protein>
<evidence type="ECO:0000313" key="4">
    <source>
        <dbReference type="Proteomes" id="UP000002035"/>
    </source>
</evidence>
<keyword evidence="2" id="KW-0812">Transmembrane</keyword>
<dbReference type="PANTHER" id="PTHR11567:SF127">
    <property type="entry name" value="HISTIDINE ACID PHOSPHATASE"/>
    <property type="match status" value="1"/>
</dbReference>
<dbReference type="AlphaFoldDB" id="C5FJK8"/>
<comment type="similarity">
    <text evidence="1">Belongs to the histidine acid phosphatase family.</text>
</comment>
<organism evidence="3 4">
    <name type="scientific">Arthroderma otae (strain ATCC MYA-4605 / CBS 113480)</name>
    <name type="common">Microsporum canis</name>
    <dbReference type="NCBI Taxonomy" id="554155"/>
    <lineage>
        <taxon>Eukaryota</taxon>
        <taxon>Fungi</taxon>
        <taxon>Dikarya</taxon>
        <taxon>Ascomycota</taxon>
        <taxon>Pezizomycotina</taxon>
        <taxon>Eurotiomycetes</taxon>
        <taxon>Eurotiomycetidae</taxon>
        <taxon>Onygenales</taxon>
        <taxon>Arthrodermataceae</taxon>
        <taxon>Microsporum</taxon>
    </lineage>
</organism>
<evidence type="ECO:0008006" key="5">
    <source>
        <dbReference type="Google" id="ProtNLM"/>
    </source>
</evidence>
<dbReference type="Gene3D" id="3.40.50.1240">
    <property type="entry name" value="Phosphoglycerate mutase-like"/>
    <property type="match status" value="1"/>
</dbReference>
<feature type="transmembrane region" description="Helical" evidence="2">
    <location>
        <begin position="486"/>
        <end position="510"/>
    </location>
</feature>
<dbReference type="RefSeq" id="XP_002848182.1">
    <property type="nucleotide sequence ID" value="XM_002848136.1"/>
</dbReference>
<dbReference type="HOGENOM" id="CLU_023111_0_1_1"/>
<proteinExistence type="inferred from homology"/>
<keyword evidence="4" id="KW-1185">Reference proteome</keyword>
<dbReference type="InterPro" id="IPR000560">
    <property type="entry name" value="His_Pase_clade-2"/>
</dbReference>
<reference evidence="4" key="1">
    <citation type="journal article" date="2012" name="MBio">
        <title>Comparative genome analysis of Trichophyton rubrum and related dermatophytes reveals candidate genes involved in infection.</title>
        <authorList>
            <person name="Martinez D.A."/>
            <person name="Oliver B.G."/>
            <person name="Graeser Y."/>
            <person name="Goldberg J.M."/>
            <person name="Li W."/>
            <person name="Martinez-Rossi N.M."/>
            <person name="Monod M."/>
            <person name="Shelest E."/>
            <person name="Barton R.C."/>
            <person name="Birch E."/>
            <person name="Brakhage A.A."/>
            <person name="Chen Z."/>
            <person name="Gurr S.J."/>
            <person name="Heiman D."/>
            <person name="Heitman J."/>
            <person name="Kosti I."/>
            <person name="Rossi A."/>
            <person name="Saif S."/>
            <person name="Samalova M."/>
            <person name="Saunders C.W."/>
            <person name="Shea T."/>
            <person name="Summerbell R.C."/>
            <person name="Xu J."/>
            <person name="Young S."/>
            <person name="Zeng Q."/>
            <person name="Birren B.W."/>
            <person name="Cuomo C.A."/>
            <person name="White T.C."/>
        </authorList>
    </citation>
    <scope>NUCLEOTIDE SEQUENCE [LARGE SCALE GENOMIC DNA]</scope>
    <source>
        <strain evidence="4">ATCC MYA-4605 / CBS 113480</strain>
    </source>
</reference>
<dbReference type="InterPro" id="IPR029033">
    <property type="entry name" value="His_PPase_superfam"/>
</dbReference>
<dbReference type="Proteomes" id="UP000002035">
    <property type="component" value="Unassembled WGS sequence"/>
</dbReference>
<keyword evidence="2" id="KW-1133">Transmembrane helix</keyword>
<evidence type="ECO:0000256" key="1">
    <source>
        <dbReference type="ARBA" id="ARBA00005375"/>
    </source>
</evidence>
<gene>
    <name evidence="3" type="ORF">MCYG_03688</name>
</gene>
<dbReference type="OrthoDB" id="258392at2759"/>
<dbReference type="SUPFAM" id="SSF53254">
    <property type="entry name" value="Phosphoglycerate mutase-like"/>
    <property type="match status" value="1"/>
</dbReference>
<evidence type="ECO:0000313" key="3">
    <source>
        <dbReference type="EMBL" id="EEQ30869.1"/>
    </source>
</evidence>
<dbReference type="eggNOG" id="ENOG502SM2K">
    <property type="taxonomic scope" value="Eukaryota"/>
</dbReference>
<dbReference type="GO" id="GO:0016791">
    <property type="term" value="F:phosphatase activity"/>
    <property type="evidence" value="ECO:0007669"/>
    <property type="project" value="TreeGrafter"/>
</dbReference>
<dbReference type="GeneID" id="9229506"/>
<dbReference type="Pfam" id="PF00328">
    <property type="entry name" value="His_Phos_2"/>
    <property type="match status" value="1"/>
</dbReference>
<dbReference type="PANTHER" id="PTHR11567">
    <property type="entry name" value="ACID PHOSPHATASE-RELATED"/>
    <property type="match status" value="1"/>
</dbReference>
<accession>C5FJK8</accession>
<keyword evidence="2" id="KW-0472">Membrane</keyword>
<dbReference type="VEuPathDB" id="FungiDB:MCYG_03688"/>
<dbReference type="InterPro" id="IPR050645">
    <property type="entry name" value="Histidine_acid_phosphatase"/>
</dbReference>
<evidence type="ECO:0000256" key="2">
    <source>
        <dbReference type="SAM" id="Phobius"/>
    </source>
</evidence>
<name>C5FJK8_ARTOC</name>
<sequence length="586" mass="64837">MSSAEQLYTRRFRCTPIVTLPQALGVSVNYWMLPPTTMHFFYISLVLFILQASASAKSTPRQVVWGSVAFIRNGETVPYGLSGARTLTPVGAQQLAGAGYAFRSRYLTPSLNPSLSLSKIKGLSSSLNNDEIQISSTSDQNVAASAQAFMQGLYPPSIGLADSGNILSNMADANGSTTDYPLNGYQYPLISTYRAEDPISAHISGHRNCPRHTEAVWAFASTKPYKDLFERTRSFYGGIYARMLVGVYTRDMASVLYAPLVYEYLNYQYTYNSTARGIISRADVEKARQYANEWAHETSSSADVSWSKDRMLAIGGRSLAYSIMFALQQNERTQGSSNKLSLLFGGYEPMMAFINIAISAQHRKGLNGIPNYGASMVIDLFSVEEEDGLVEYPSDDSKLMVRFMLRNGTDASDPETNFTPHPMFGNSLHQTAMPYKEFVSQMVYNMKSTSEWCRSCNSRQDFCSQYVNHQSNKGCGVVNLHPTDTVLLLFLGATILLSAVSLVGISYILWRCLRNKRKRRVTLPSYGDSVIPRRSSSTVSSNYTGALSWRPSISSSGIVETPSPHESDIEMILSPTASPVKIRDTV</sequence>
<dbReference type="STRING" id="554155.C5FJK8"/>